<feature type="region of interest" description="Disordered" evidence="1">
    <location>
        <begin position="1"/>
        <end position="32"/>
    </location>
</feature>
<sequence length="53" mass="5781">MTTDMQSRKTITLPNPERAKQTRAMAGPGRYLHSGEASADGFVEGHHVNLPAF</sequence>
<proteinExistence type="predicted"/>
<evidence type="ECO:0000313" key="3">
    <source>
        <dbReference type="Proteomes" id="UP000178912"/>
    </source>
</evidence>
<evidence type="ECO:0000256" key="1">
    <source>
        <dbReference type="SAM" id="MobiDB-lite"/>
    </source>
</evidence>
<feature type="compositionally biased region" description="Polar residues" evidence="1">
    <location>
        <begin position="1"/>
        <end position="13"/>
    </location>
</feature>
<evidence type="ECO:0000313" key="2">
    <source>
        <dbReference type="EMBL" id="CZS94178.1"/>
    </source>
</evidence>
<gene>
    <name evidence="2" type="ORF">RAG0_04231</name>
</gene>
<dbReference type="Proteomes" id="UP000178912">
    <property type="component" value="Unassembled WGS sequence"/>
</dbReference>
<keyword evidence="3" id="KW-1185">Reference proteome</keyword>
<reference evidence="3" key="1">
    <citation type="submission" date="2016-03" db="EMBL/GenBank/DDBJ databases">
        <authorList>
            <person name="Guldener U."/>
        </authorList>
    </citation>
    <scope>NUCLEOTIDE SEQUENCE [LARGE SCALE GENOMIC DNA]</scope>
    <source>
        <strain evidence="3">04CH-RAC-A.6.1</strain>
    </source>
</reference>
<protein>
    <submittedName>
        <fullName evidence="2">Uncharacterized protein</fullName>
    </submittedName>
</protein>
<dbReference type="AlphaFoldDB" id="A0A1E1K7W8"/>
<organism evidence="2 3">
    <name type="scientific">Rhynchosporium agropyri</name>
    <dbReference type="NCBI Taxonomy" id="914238"/>
    <lineage>
        <taxon>Eukaryota</taxon>
        <taxon>Fungi</taxon>
        <taxon>Dikarya</taxon>
        <taxon>Ascomycota</taxon>
        <taxon>Pezizomycotina</taxon>
        <taxon>Leotiomycetes</taxon>
        <taxon>Helotiales</taxon>
        <taxon>Ploettnerulaceae</taxon>
        <taxon>Rhynchosporium</taxon>
    </lineage>
</organism>
<name>A0A1E1K7W8_9HELO</name>
<accession>A0A1E1K7W8</accession>
<dbReference type="EMBL" id="FJUX01000017">
    <property type="protein sequence ID" value="CZS94178.1"/>
    <property type="molecule type" value="Genomic_DNA"/>
</dbReference>